<keyword evidence="3" id="KW-1185">Reference proteome</keyword>
<evidence type="ECO:0000256" key="1">
    <source>
        <dbReference type="SAM" id="SignalP"/>
    </source>
</evidence>
<comment type="caution">
    <text evidence="2">The sequence shown here is derived from an EMBL/GenBank/DDBJ whole genome shotgun (WGS) entry which is preliminary data.</text>
</comment>
<dbReference type="Proteomes" id="UP001501436">
    <property type="component" value="Unassembled WGS sequence"/>
</dbReference>
<reference evidence="3" key="1">
    <citation type="journal article" date="2019" name="Int. J. Syst. Evol. Microbiol.">
        <title>The Global Catalogue of Microorganisms (GCM) 10K type strain sequencing project: providing services to taxonomists for standard genome sequencing and annotation.</title>
        <authorList>
            <consortium name="The Broad Institute Genomics Platform"/>
            <consortium name="The Broad Institute Genome Sequencing Center for Infectious Disease"/>
            <person name="Wu L."/>
            <person name="Ma J."/>
        </authorList>
    </citation>
    <scope>NUCLEOTIDE SEQUENCE [LARGE SCALE GENOMIC DNA]</scope>
    <source>
        <strain evidence="3">JCM 18283</strain>
    </source>
</reference>
<name>A0ABP9G0L9_9SPHI</name>
<feature type="signal peptide" evidence="1">
    <location>
        <begin position="1"/>
        <end position="27"/>
    </location>
</feature>
<protein>
    <recommendedName>
        <fullName evidence="4">Viral A-type inclusion protein</fullName>
    </recommendedName>
</protein>
<accession>A0ABP9G0L9</accession>
<keyword evidence="1" id="KW-0732">Signal</keyword>
<feature type="chain" id="PRO_5046298532" description="Viral A-type inclusion protein" evidence="1">
    <location>
        <begin position="28"/>
        <end position="144"/>
    </location>
</feature>
<proteinExistence type="predicted"/>
<gene>
    <name evidence="2" type="ORF">GCM10023313_16930</name>
</gene>
<organism evidence="2 3">
    <name type="scientific">Mucilaginibacter defluvii</name>
    <dbReference type="NCBI Taxonomy" id="1196019"/>
    <lineage>
        <taxon>Bacteria</taxon>
        <taxon>Pseudomonadati</taxon>
        <taxon>Bacteroidota</taxon>
        <taxon>Sphingobacteriia</taxon>
        <taxon>Sphingobacteriales</taxon>
        <taxon>Sphingobacteriaceae</taxon>
        <taxon>Mucilaginibacter</taxon>
    </lineage>
</organism>
<dbReference type="EMBL" id="BAABJI010000002">
    <property type="protein sequence ID" value="GAA4914216.1"/>
    <property type="molecule type" value="Genomic_DNA"/>
</dbReference>
<evidence type="ECO:0008006" key="4">
    <source>
        <dbReference type="Google" id="ProtNLM"/>
    </source>
</evidence>
<sequence length="144" mass="16680">MQHLDYMKKIIYLLLFPLILTACDSEADNKAQERKLFDEVISIHNEVMNYEGMILENKAKLDTLAKMLKDKSLQDSVLTLSENLQQADAAMSEWMHQFEPDYSQKTHKEAIKYLADQKASITQIDSVTKKAIKASWQFLSNHKQ</sequence>
<evidence type="ECO:0000313" key="3">
    <source>
        <dbReference type="Proteomes" id="UP001501436"/>
    </source>
</evidence>
<evidence type="ECO:0000313" key="2">
    <source>
        <dbReference type="EMBL" id="GAA4914216.1"/>
    </source>
</evidence>